<dbReference type="Proteomes" id="UP000199144">
    <property type="component" value="Unassembled WGS sequence"/>
</dbReference>
<dbReference type="OrthoDB" id="9858956at2"/>
<evidence type="ECO:0000313" key="1">
    <source>
        <dbReference type="EMBL" id="SFM32370.1"/>
    </source>
</evidence>
<sequence length="78" mass="8734">MAEQGTPAYYTTMAVAKLFENEPMRAEFMNIYSQSTAAAQKYLEDNLDIPGPMAEAIVTKKDKELSDFVGANVCTYLW</sequence>
<name>A0A1I4PY52_9RHOB</name>
<evidence type="ECO:0000313" key="2">
    <source>
        <dbReference type="Proteomes" id="UP000199144"/>
    </source>
</evidence>
<organism evidence="1 2">
    <name type="scientific">Shimia aestuarii</name>
    <dbReference type="NCBI Taxonomy" id="254406"/>
    <lineage>
        <taxon>Bacteria</taxon>
        <taxon>Pseudomonadati</taxon>
        <taxon>Pseudomonadota</taxon>
        <taxon>Alphaproteobacteria</taxon>
        <taxon>Rhodobacterales</taxon>
        <taxon>Roseobacteraceae</taxon>
    </lineage>
</organism>
<reference evidence="1 2" key="1">
    <citation type="submission" date="2016-10" db="EMBL/GenBank/DDBJ databases">
        <authorList>
            <person name="de Groot N.N."/>
        </authorList>
    </citation>
    <scope>NUCLEOTIDE SEQUENCE [LARGE SCALE GENOMIC DNA]</scope>
    <source>
        <strain evidence="1 2">DSM 15283</strain>
    </source>
</reference>
<keyword evidence="2" id="KW-1185">Reference proteome</keyword>
<proteinExistence type="predicted"/>
<dbReference type="AlphaFoldDB" id="A0A1I4PY52"/>
<dbReference type="RefSeq" id="WP_093094554.1">
    <property type="nucleotide sequence ID" value="NZ_FOTQ01000006.1"/>
</dbReference>
<protein>
    <submittedName>
        <fullName evidence="1">Uncharacterized protein</fullName>
    </submittedName>
</protein>
<gene>
    <name evidence="1" type="ORF">SAMN04488042_10685</name>
</gene>
<dbReference type="STRING" id="254406.SAMN04488042_10685"/>
<dbReference type="EMBL" id="FOTQ01000006">
    <property type="protein sequence ID" value="SFM32370.1"/>
    <property type="molecule type" value="Genomic_DNA"/>
</dbReference>
<accession>A0A1I4PY52</accession>